<evidence type="ECO:0000313" key="4">
    <source>
        <dbReference type="Proteomes" id="UP000001882"/>
    </source>
</evidence>
<evidence type="ECO:0000256" key="1">
    <source>
        <dbReference type="ARBA" id="ARBA00008791"/>
    </source>
</evidence>
<evidence type="ECO:0000259" key="2">
    <source>
        <dbReference type="Pfam" id="PF00582"/>
    </source>
</evidence>
<dbReference type="PANTHER" id="PTHR46268">
    <property type="entry name" value="STRESS RESPONSE PROTEIN NHAX"/>
    <property type="match status" value="1"/>
</dbReference>
<comment type="similarity">
    <text evidence="1">Belongs to the universal stress protein A family.</text>
</comment>
<feature type="domain" description="UspA" evidence="2">
    <location>
        <begin position="206"/>
        <end position="280"/>
    </location>
</feature>
<dbReference type="CDD" id="cd00293">
    <property type="entry name" value="USP-like"/>
    <property type="match status" value="2"/>
</dbReference>
<dbReference type="AlphaFoldDB" id="D1YW66"/>
<evidence type="ECO:0000313" key="3">
    <source>
        <dbReference type="EMBL" id="BAI60688.1"/>
    </source>
</evidence>
<dbReference type="InterPro" id="IPR006016">
    <property type="entry name" value="UspA"/>
</dbReference>
<feature type="domain" description="UspA" evidence="2">
    <location>
        <begin position="20"/>
        <end position="149"/>
    </location>
</feature>
<name>D1YW66_METPS</name>
<protein>
    <submittedName>
        <fullName evidence="3">Universal stress protein</fullName>
    </submittedName>
</protein>
<keyword evidence="4" id="KW-1185">Reference proteome</keyword>
<dbReference type="InterPro" id="IPR014729">
    <property type="entry name" value="Rossmann-like_a/b/a_fold"/>
</dbReference>
<proteinExistence type="inferred from homology"/>
<dbReference type="STRING" id="304371.MCP_0616"/>
<dbReference type="SUPFAM" id="SSF52402">
    <property type="entry name" value="Adenine nucleotide alpha hydrolases-like"/>
    <property type="match status" value="2"/>
</dbReference>
<organism evidence="3 4">
    <name type="scientific">Methanocella paludicola (strain DSM 17711 / JCM 13418 / NBRC 101707 / SANAE)</name>
    <dbReference type="NCBI Taxonomy" id="304371"/>
    <lineage>
        <taxon>Archaea</taxon>
        <taxon>Methanobacteriati</taxon>
        <taxon>Methanobacteriota</taxon>
        <taxon>Stenosarchaea group</taxon>
        <taxon>Methanomicrobia</taxon>
        <taxon>Methanocellales</taxon>
        <taxon>Methanocellaceae</taxon>
        <taxon>Methanocella</taxon>
    </lineage>
</organism>
<sequence length="283" mass="31514">MVMHVERRTISAEEGILHDSVVVPISRPETIESIVNIACDMLADDGTLRLLYVIEVPYQLPLEFAETRKTKATELLAMAADHSRKRGFTPRQEVVVARDIPQAILDMADRYKADLILMGSSQRSVPEKVLFGSIVGRVLREAPCEVIVYSYPKTMQPIKYDRILVPTSGFKHAWRALDIALHFQMLFGSSVASLYVGDDRAKADQIQDSARTHAEQLGSKIETLYKTGSVVDTIVDIARSGGYTLIIIGSTERPSYYKFLLGSTADEVVTRAPCNVLIVRTKK</sequence>
<reference evidence="3 4" key="2">
    <citation type="journal article" date="2008" name="Int. J. Syst. Evol. Microbiol.">
        <title>Methanocella paludicola gen. nov., sp. nov., a methane-producing archaeon, the first isolate of the lineage 'Rice Cluster I', and proposal of the new archaeal order Methanocellales ord. nov.</title>
        <authorList>
            <person name="Sakai S."/>
            <person name="Imachi H."/>
            <person name="Hanada S."/>
            <person name="Ohashi A."/>
            <person name="Harada H."/>
            <person name="Kamagata Y."/>
        </authorList>
    </citation>
    <scope>NUCLEOTIDE SEQUENCE [LARGE SCALE GENOMIC DNA]</scope>
    <source>
        <strain evidence="4">DSM 17711 / JCM 13418 / NBRC 101707 / SANAE</strain>
    </source>
</reference>
<dbReference type="OrthoDB" id="43026at2157"/>
<dbReference type="PRINTS" id="PR01438">
    <property type="entry name" value="UNVRSLSTRESS"/>
</dbReference>
<dbReference type="KEGG" id="mpd:MCP_0616"/>
<reference evidence="3 4" key="1">
    <citation type="journal article" date="2007" name="Appl. Environ. Microbiol.">
        <title>Isolation of key methanogens for global methane emission from rice paddy fields: a novel isolate affiliated with the clone cluster rice cluster I.</title>
        <authorList>
            <person name="Sakai S."/>
            <person name="Imachi H."/>
            <person name="Sekiguchi Y."/>
            <person name="Ohashi A."/>
            <person name="Harada H."/>
            <person name="Kamagata Y."/>
        </authorList>
    </citation>
    <scope>NUCLEOTIDE SEQUENCE [LARGE SCALE GENOMIC DNA]</scope>
    <source>
        <strain evidence="4">DSM 17711 / JCM 13418 / NBRC 101707 / SANAE</strain>
    </source>
</reference>
<dbReference type="Gene3D" id="3.40.50.620">
    <property type="entry name" value="HUPs"/>
    <property type="match status" value="2"/>
</dbReference>
<dbReference type="InterPro" id="IPR006015">
    <property type="entry name" value="Universal_stress_UspA"/>
</dbReference>
<dbReference type="eggNOG" id="arCOG00449">
    <property type="taxonomic scope" value="Archaea"/>
</dbReference>
<reference evidence="4" key="3">
    <citation type="journal article" date="2011" name="PLoS ONE">
        <title>Genome sequence of a mesophilic hydrogenotrophic methanogen Methanocella paludicola, the first cultivated representative of the order Methanocellales.</title>
        <authorList>
            <person name="Sakai S."/>
            <person name="Takaki Y."/>
            <person name="Shimamura S."/>
            <person name="Sekine M."/>
            <person name="Tajima T."/>
            <person name="Kosugi H."/>
            <person name="Ichikawa N."/>
            <person name="Tasumi E."/>
            <person name="Hiraki A.T."/>
            <person name="Shimizu A."/>
            <person name="Kato Y."/>
            <person name="Nishiko R."/>
            <person name="Mori K."/>
            <person name="Fujita N."/>
            <person name="Imachi H."/>
            <person name="Takai K."/>
        </authorList>
    </citation>
    <scope>NUCLEOTIDE SEQUENCE [LARGE SCALE GENOMIC DNA]</scope>
    <source>
        <strain evidence="4">DSM 17711 / JCM 13418 / NBRC 101707 / SANAE</strain>
    </source>
</reference>
<dbReference type="EMBL" id="AP011532">
    <property type="protein sequence ID" value="BAI60688.1"/>
    <property type="molecule type" value="Genomic_DNA"/>
</dbReference>
<dbReference type="PANTHER" id="PTHR46268:SF6">
    <property type="entry name" value="UNIVERSAL STRESS PROTEIN UP12"/>
    <property type="match status" value="1"/>
</dbReference>
<gene>
    <name evidence="3" type="ordered locus">MCP_0616</name>
</gene>
<dbReference type="InParanoid" id="D1YW66"/>
<dbReference type="Proteomes" id="UP000001882">
    <property type="component" value="Chromosome"/>
</dbReference>
<dbReference type="Pfam" id="PF00582">
    <property type="entry name" value="Usp"/>
    <property type="match status" value="2"/>
</dbReference>
<accession>D1YW66</accession>